<evidence type="ECO:0000259" key="10">
    <source>
        <dbReference type="Pfam" id="PF21158"/>
    </source>
</evidence>
<proteinExistence type="inferred from homology"/>
<accession>A0ABV2AZQ5</accession>
<dbReference type="PANTHER" id="PTHR30033:SF1">
    <property type="entry name" value="FLAGELLAR HOOK-ASSOCIATED PROTEIN 1"/>
    <property type="match status" value="1"/>
</dbReference>
<dbReference type="Pfam" id="PF06429">
    <property type="entry name" value="Flg_bbr_C"/>
    <property type="match status" value="1"/>
</dbReference>
<protein>
    <recommendedName>
        <fullName evidence="4 7">Flagellar hook-associated protein 1</fullName>
        <shortName evidence="7">HAP1</shortName>
    </recommendedName>
</protein>
<dbReference type="Pfam" id="PF00460">
    <property type="entry name" value="Flg_bb_rod"/>
    <property type="match status" value="1"/>
</dbReference>
<dbReference type="InterPro" id="IPR001444">
    <property type="entry name" value="Flag_bb_rod_N"/>
</dbReference>
<dbReference type="SUPFAM" id="SSF64518">
    <property type="entry name" value="Phase 1 flagellin"/>
    <property type="match status" value="1"/>
</dbReference>
<dbReference type="InterPro" id="IPR019776">
    <property type="entry name" value="Flagellar_basal_body_rod_CS"/>
</dbReference>
<evidence type="ECO:0000256" key="4">
    <source>
        <dbReference type="ARBA" id="ARBA00016244"/>
    </source>
</evidence>
<evidence type="ECO:0000256" key="5">
    <source>
        <dbReference type="ARBA" id="ARBA00022525"/>
    </source>
</evidence>
<evidence type="ECO:0000256" key="2">
    <source>
        <dbReference type="ARBA" id="ARBA00004613"/>
    </source>
</evidence>
<evidence type="ECO:0000256" key="7">
    <source>
        <dbReference type="RuleBase" id="RU362065"/>
    </source>
</evidence>
<dbReference type="RefSeq" id="WP_353109816.1">
    <property type="nucleotide sequence ID" value="NZ_APND01000001.1"/>
</dbReference>
<dbReference type="InterPro" id="IPR002371">
    <property type="entry name" value="FlgK"/>
</dbReference>
<dbReference type="PROSITE" id="PS00588">
    <property type="entry name" value="FLAGELLA_BB_ROD"/>
    <property type="match status" value="1"/>
</dbReference>
<dbReference type="Pfam" id="PF22638">
    <property type="entry name" value="FlgK_D1"/>
    <property type="match status" value="1"/>
</dbReference>
<evidence type="ECO:0000256" key="3">
    <source>
        <dbReference type="ARBA" id="ARBA00009677"/>
    </source>
</evidence>
<dbReference type="InterPro" id="IPR049119">
    <property type="entry name" value="FlgK_D2-like"/>
</dbReference>
<evidence type="ECO:0000313" key="13">
    <source>
        <dbReference type="Proteomes" id="UP001460888"/>
    </source>
</evidence>
<keyword evidence="5 7" id="KW-0964">Secreted</keyword>
<comment type="subcellular location">
    <subcellularLocation>
        <location evidence="1 7">Bacterial flagellum</location>
    </subcellularLocation>
    <subcellularLocation>
        <location evidence="2 7">Secreted</location>
    </subcellularLocation>
</comment>
<keyword evidence="6 7" id="KW-0975">Bacterial flagellum</keyword>
<evidence type="ECO:0000256" key="6">
    <source>
        <dbReference type="ARBA" id="ARBA00023143"/>
    </source>
</evidence>
<gene>
    <name evidence="7" type="primary">flgK</name>
    <name evidence="12" type="ORF">SADO_05200</name>
</gene>
<dbReference type="InterPro" id="IPR010930">
    <property type="entry name" value="Flg_bb/hook_C_dom"/>
</dbReference>
<dbReference type="Proteomes" id="UP001460888">
    <property type="component" value="Unassembled WGS sequence"/>
</dbReference>
<dbReference type="PRINTS" id="PR01005">
    <property type="entry name" value="FLGHOOKAP1"/>
</dbReference>
<keyword evidence="12" id="KW-0282">Flagellum</keyword>
<feature type="domain" description="Flagellar hook-associated protein FlgK helical" evidence="11">
    <location>
        <begin position="87"/>
        <end position="321"/>
    </location>
</feature>
<comment type="caution">
    <text evidence="12">The sequence shown here is derived from an EMBL/GenBank/DDBJ whole genome shotgun (WGS) entry which is preliminary data.</text>
</comment>
<evidence type="ECO:0000313" key="12">
    <source>
        <dbReference type="EMBL" id="MES1928629.1"/>
    </source>
</evidence>
<sequence length="542" mass="56913">MSNLFGIGLSGLGAAQTGLSTTSNNISNVNTAGYSRQTTSLSTTLAGSGQGGVRVTGVERQYQQYLTSQLNDAKSSSSALDTHLGQISQINNLLGDSEAGLAPLMQQFFAGLQTLAASPADPAARESMLGDANNMSAQFRAFSEYLGDMQESVASQMGGAVDQINNYAAQIANLNTQIVQTEAKTGQTPNNLLDQRDSLVSAMGELVDVKVSVQDGNSYQVTVAGQPMVDANGAKSLKLVNSSDDPTRKAVAFETGGGRLRELSEDSIRGGTLGGLLAFSSDSLEPAQQRLDQLAHTLAARVNEVHQSGKDLKGNDGQAFFGVASPASYGDADNLGTATLNAQFVDGESADVRASDYEIAYRGDSNQYEVTRLSDGDKQVFDGGDMPLTFGGMTVDVDGAPQDGDSFRLKPLARAAASFEVEIKNTSLIAAGQADGGTGDNRNALALAGLQSESSVDGDTSFNSSYARLVSDIGNKTRSLQVNSSAQERLTSELETAQQSVSGVNLDEERVNLLYYQQMYQANARVIETAASLFDSLLGIRA</sequence>
<evidence type="ECO:0000256" key="1">
    <source>
        <dbReference type="ARBA" id="ARBA00004365"/>
    </source>
</evidence>
<keyword evidence="13" id="KW-1185">Reference proteome</keyword>
<organism evidence="12 13">
    <name type="scientific">Salinisphaera dokdonensis CL-ES53</name>
    <dbReference type="NCBI Taxonomy" id="1304272"/>
    <lineage>
        <taxon>Bacteria</taxon>
        <taxon>Pseudomonadati</taxon>
        <taxon>Pseudomonadota</taxon>
        <taxon>Gammaproteobacteria</taxon>
        <taxon>Salinisphaerales</taxon>
        <taxon>Salinisphaeraceae</taxon>
        <taxon>Salinisphaera</taxon>
    </lineage>
</organism>
<feature type="domain" description="Flagellar basal-body/hook protein C-terminal" evidence="9">
    <location>
        <begin position="501"/>
        <end position="538"/>
    </location>
</feature>
<keyword evidence="12" id="KW-0966">Cell projection</keyword>
<evidence type="ECO:0000259" key="11">
    <source>
        <dbReference type="Pfam" id="PF22638"/>
    </source>
</evidence>
<reference evidence="12 13" key="1">
    <citation type="submission" date="2013-03" db="EMBL/GenBank/DDBJ databases">
        <title>Salinisphaera dokdonensis CL-ES53 Genome Sequencing.</title>
        <authorList>
            <person name="Li C."/>
            <person name="Lai Q."/>
            <person name="Shao Z."/>
        </authorList>
    </citation>
    <scope>NUCLEOTIDE SEQUENCE [LARGE SCALE GENOMIC DNA]</scope>
    <source>
        <strain evidence="12 13">CL-ES53</strain>
    </source>
</reference>
<dbReference type="Pfam" id="PF21158">
    <property type="entry name" value="flgK_1st_1"/>
    <property type="match status" value="1"/>
</dbReference>
<feature type="domain" description="Flagellar hook-associated protein 1 D2-like" evidence="10">
    <location>
        <begin position="331"/>
        <end position="411"/>
    </location>
</feature>
<evidence type="ECO:0000259" key="9">
    <source>
        <dbReference type="Pfam" id="PF06429"/>
    </source>
</evidence>
<dbReference type="InterPro" id="IPR053927">
    <property type="entry name" value="FlgK_helical"/>
</dbReference>
<dbReference type="EMBL" id="APND01000001">
    <property type="protein sequence ID" value="MES1928629.1"/>
    <property type="molecule type" value="Genomic_DNA"/>
</dbReference>
<feature type="domain" description="Flagellar basal body rod protein N-terminal" evidence="8">
    <location>
        <begin position="8"/>
        <end position="34"/>
    </location>
</feature>
<dbReference type="NCBIfam" id="TIGR02492">
    <property type="entry name" value="flgK_ends"/>
    <property type="match status" value="1"/>
</dbReference>
<dbReference type="PANTHER" id="PTHR30033">
    <property type="entry name" value="FLAGELLAR HOOK-ASSOCIATED PROTEIN 1"/>
    <property type="match status" value="1"/>
</dbReference>
<evidence type="ECO:0000259" key="8">
    <source>
        <dbReference type="Pfam" id="PF00460"/>
    </source>
</evidence>
<keyword evidence="12" id="KW-0969">Cilium</keyword>
<comment type="similarity">
    <text evidence="3 7">Belongs to the flagella basal body rod proteins family.</text>
</comment>
<name>A0ABV2AZQ5_9GAMM</name>